<dbReference type="SFLD" id="SFLDS00003">
    <property type="entry name" value="Haloacid_Dehalogenase"/>
    <property type="match status" value="1"/>
</dbReference>
<comment type="catalytic activity">
    <reaction evidence="8">
        <text>ATP + H2O = ADP + phosphate + H(+)</text>
        <dbReference type="Rhea" id="RHEA:13065"/>
        <dbReference type="ChEBI" id="CHEBI:15377"/>
        <dbReference type="ChEBI" id="CHEBI:15378"/>
        <dbReference type="ChEBI" id="CHEBI:30616"/>
        <dbReference type="ChEBI" id="CHEBI:43474"/>
        <dbReference type="ChEBI" id="CHEBI:456216"/>
    </reaction>
</comment>
<evidence type="ECO:0000256" key="2">
    <source>
        <dbReference type="ARBA" id="ARBA00022692"/>
    </source>
</evidence>
<dbReference type="PRINTS" id="PR00120">
    <property type="entry name" value="HATPASE"/>
</dbReference>
<comment type="caution">
    <text evidence="11">The sequence shown here is derived from an EMBL/GenBank/DDBJ whole genome shotgun (WGS) entry which is preliminary data.</text>
</comment>
<keyword evidence="11" id="KW-0378">Hydrolase</keyword>
<dbReference type="InterPro" id="IPR023214">
    <property type="entry name" value="HAD_sf"/>
</dbReference>
<accession>A0A839DW68</accession>
<dbReference type="PROSITE" id="PS00154">
    <property type="entry name" value="ATPASE_E1_E2"/>
    <property type="match status" value="1"/>
</dbReference>
<evidence type="ECO:0000313" key="12">
    <source>
        <dbReference type="Proteomes" id="UP000569329"/>
    </source>
</evidence>
<dbReference type="InterPro" id="IPR006068">
    <property type="entry name" value="ATPase_P-typ_cation-transptr_C"/>
</dbReference>
<dbReference type="PANTHER" id="PTHR42861">
    <property type="entry name" value="CALCIUM-TRANSPORTING ATPASE"/>
    <property type="match status" value="1"/>
</dbReference>
<evidence type="ECO:0000256" key="6">
    <source>
        <dbReference type="ARBA" id="ARBA00022989"/>
    </source>
</evidence>
<gene>
    <name evidence="11" type="ORF">FHX42_002356</name>
</gene>
<dbReference type="GO" id="GO:0005886">
    <property type="term" value="C:plasma membrane"/>
    <property type="evidence" value="ECO:0007669"/>
    <property type="project" value="UniProtKB-SubCell"/>
</dbReference>
<evidence type="ECO:0000256" key="7">
    <source>
        <dbReference type="ARBA" id="ARBA00023136"/>
    </source>
</evidence>
<keyword evidence="7 9" id="KW-0472">Membrane</keyword>
<dbReference type="InterPro" id="IPR044492">
    <property type="entry name" value="P_typ_ATPase_HD_dom"/>
</dbReference>
<proteinExistence type="predicted"/>
<dbReference type="Pfam" id="PF00122">
    <property type="entry name" value="E1-E2_ATPase"/>
    <property type="match status" value="1"/>
</dbReference>
<dbReference type="NCBIfam" id="TIGR01494">
    <property type="entry name" value="ATPase_P-type"/>
    <property type="match status" value="2"/>
</dbReference>
<dbReference type="SUPFAM" id="SSF81653">
    <property type="entry name" value="Calcium ATPase, transduction domain A"/>
    <property type="match status" value="1"/>
</dbReference>
<dbReference type="PRINTS" id="PR00119">
    <property type="entry name" value="CATATPASE"/>
</dbReference>
<dbReference type="GO" id="GO:0005524">
    <property type="term" value="F:ATP binding"/>
    <property type="evidence" value="ECO:0007669"/>
    <property type="project" value="UniProtKB-KW"/>
</dbReference>
<comment type="subcellular location">
    <subcellularLocation>
        <location evidence="1">Cell membrane</location>
        <topology evidence="1">Multi-pass membrane protein</topology>
    </subcellularLocation>
</comment>
<dbReference type="Gene3D" id="3.40.1110.10">
    <property type="entry name" value="Calcium-transporting ATPase, cytoplasmic domain N"/>
    <property type="match status" value="1"/>
</dbReference>
<reference evidence="11 12" key="1">
    <citation type="submission" date="2020-07" db="EMBL/GenBank/DDBJ databases">
        <title>Sequencing the genomes of 1000 actinobacteria strains.</title>
        <authorList>
            <person name="Klenk H.-P."/>
        </authorList>
    </citation>
    <scope>NUCLEOTIDE SEQUENCE [LARGE SCALE GENOMIC DNA]</scope>
    <source>
        <strain evidence="11 12">DSM 45975</strain>
    </source>
</reference>
<dbReference type="InterPro" id="IPR001757">
    <property type="entry name" value="P_typ_ATPase"/>
</dbReference>
<dbReference type="InterPro" id="IPR023298">
    <property type="entry name" value="ATPase_P-typ_TM_dom_sf"/>
</dbReference>
<sequence length="1447" mass="151243">MLSRMGALASQVLTPLVTAARTAARHGPSRPVWSSNGRTHIAVRGIQDPRNEQRVGMITEHLEHLDGVEWAEANAALGCVVVGHDSELVAADELVDVVREVEASGGLDEESYAEAGTTHPAGPGAVLGHAVVIGANLGGLGYAAIARALPIPALPESVPAMLTTADSAPRIHETLESYLGRSGTDLVVNLGNAVAHTLAQQPTSLITESAMRLFLLRESQSAQRSWQHWDERFGDRPDTHRSAPQAVDERLGRLPSGPIEQVGHGSLLAAPTAFAATLGTTWSFQRAQGLLVAAAPRAANLGRDAFAAQLGFGMAERGTLVLDPRALRKLDRIDTVVVDAAALRTGHWTVRDLVSRHDDVDNARLWERAHELIGRDENSAATSDGWSIREVHGRSDLPEQWREGVQQVTTPGGRIFALRNDDDTVAVFEAVEELDPLTDELLAAAREVGSTLIAERGSRLAERLGVSDTVAGGTHLARSVRTLQDEGRGVAVVSPYGGARLAAADLGIGIVRGRTPPWGAHVLGGPGMGESCAVLGMIPLARTVSARSARIAAGASLGGAVLAVLGPAYRSQARAGIPVSAASVLALAAGTWWGMKAARYPVPHAAPRTPWHAMSPSQVLARLDSAPEGLSEQEALHRLVGRGERQPDRRVGLVRATLEELEGPLTPALAGGAALSASIGAITDAAVIGAVLGMNAFIGGFQRLKADRALSELLQVSAVSVTLRRDDERVDVATEELVPGDVIELGSGDSVPADCRLLAADGLQVDESSLTGESQLVSKSEVATPAAVVAERHSMLYRGTAVAVGWASAVVVATGADTEAGRTVGTDQRRDRTGGVAARLRTLTKTTVPLCAGAGVVLLSADLVRGRAASAAVGRAVSLAVAAVPEGLPFVATAAELASAQRLSRRGALVRNTSTVEALGRAQALCFDKTGTLTEGRISLRYVSDGTDSRPIERSERVHRAVIGAALRASPAGENGEDLPHPTDRAVVEGAQEIAVSPQEGEPGWRRLEELPFEPSRSYHAVLGSGEQGQLLSVKGAPEVVLAQCTHRYADGVRVPLDEAGRKSALDEMDRMARMGFRVLAVAERFASDRRDLDESRIRGLTLSGMIALADTIRSTAAESVGQLQQAGVQIIMITGDHPSTAQAIAAELNVLNGHRVMTGPDLDALDDAELSELIGDVAVFARVTPEQKARIVRALRSIDRIVAVTGDGANDAPAIRLADIGIALGEHATPAAREAADLVVTDDRIETIVDAIVEGRAMWASVRDSLAILLGGNLGEIGYTVMTGLVTSQGGMNARQLLLVNALTDVLPAMAIAVRPPPRITAHMLLAEGPEASLGTALTKDIYRRGLITAGAATAAWFIGRLGTAQHASTVALVALIGAQLGQTMAIRGRTPLVVGCSLASVAALVTIVQVPGLSHFFGCTPLWPHGWAAALGASTAATVVSLVFQ</sequence>
<dbReference type="SMART" id="SM00831">
    <property type="entry name" value="Cation_ATPase_N"/>
    <property type="match status" value="1"/>
</dbReference>
<dbReference type="EMBL" id="JACGWZ010000002">
    <property type="protein sequence ID" value="MBA8825009.1"/>
    <property type="molecule type" value="Genomic_DNA"/>
</dbReference>
<dbReference type="Gene3D" id="2.70.150.10">
    <property type="entry name" value="Calcium-transporting ATPase, cytoplasmic transduction domain A"/>
    <property type="match status" value="1"/>
</dbReference>
<dbReference type="SUPFAM" id="SSF81660">
    <property type="entry name" value="Metal cation-transporting ATPase, ATP-binding domain N"/>
    <property type="match status" value="1"/>
</dbReference>
<evidence type="ECO:0000259" key="10">
    <source>
        <dbReference type="SMART" id="SM00831"/>
    </source>
</evidence>
<feature type="transmembrane region" description="Helical" evidence="9">
    <location>
        <begin position="1424"/>
        <end position="1446"/>
    </location>
</feature>
<dbReference type="InterPro" id="IPR059000">
    <property type="entry name" value="ATPase_P-type_domA"/>
</dbReference>
<dbReference type="InterPro" id="IPR004014">
    <property type="entry name" value="ATPase_P-typ_cation-transptr_N"/>
</dbReference>
<dbReference type="EC" id="3.6.3.-" evidence="11"/>
<dbReference type="Proteomes" id="UP000569329">
    <property type="component" value="Unassembled WGS sequence"/>
</dbReference>
<evidence type="ECO:0000256" key="4">
    <source>
        <dbReference type="ARBA" id="ARBA00022840"/>
    </source>
</evidence>
<dbReference type="Gene3D" id="1.20.1110.10">
    <property type="entry name" value="Calcium-transporting ATPase, transmembrane domain"/>
    <property type="match status" value="2"/>
</dbReference>
<dbReference type="InterPro" id="IPR018303">
    <property type="entry name" value="ATPase_P-typ_P_site"/>
</dbReference>
<evidence type="ECO:0000313" key="11">
    <source>
        <dbReference type="EMBL" id="MBA8825009.1"/>
    </source>
</evidence>
<feature type="transmembrane region" description="Helical" evidence="9">
    <location>
        <begin position="1394"/>
        <end position="1412"/>
    </location>
</feature>
<dbReference type="SUPFAM" id="SSF81665">
    <property type="entry name" value="Calcium ATPase, transmembrane domain M"/>
    <property type="match status" value="1"/>
</dbReference>
<dbReference type="InterPro" id="IPR036412">
    <property type="entry name" value="HAD-like_sf"/>
</dbReference>
<keyword evidence="2 9" id="KW-0812">Transmembrane</keyword>
<dbReference type="Pfam" id="PF00690">
    <property type="entry name" value="Cation_ATPase_N"/>
    <property type="match status" value="1"/>
</dbReference>
<dbReference type="InterPro" id="IPR023299">
    <property type="entry name" value="ATPase_P-typ_cyto_dom_N"/>
</dbReference>
<dbReference type="GO" id="GO:0016887">
    <property type="term" value="F:ATP hydrolysis activity"/>
    <property type="evidence" value="ECO:0007669"/>
    <property type="project" value="InterPro"/>
</dbReference>
<organism evidence="11 12">
    <name type="scientific">Halosaccharopolyspora lacisalsi</name>
    <dbReference type="NCBI Taxonomy" id="1000566"/>
    <lineage>
        <taxon>Bacteria</taxon>
        <taxon>Bacillati</taxon>
        <taxon>Actinomycetota</taxon>
        <taxon>Actinomycetes</taxon>
        <taxon>Pseudonocardiales</taxon>
        <taxon>Pseudonocardiaceae</taxon>
        <taxon>Halosaccharopolyspora</taxon>
    </lineage>
</organism>
<dbReference type="SFLD" id="SFLDG00002">
    <property type="entry name" value="C1.7:_P-type_atpase_like"/>
    <property type="match status" value="1"/>
</dbReference>
<evidence type="ECO:0000256" key="1">
    <source>
        <dbReference type="ARBA" id="ARBA00004651"/>
    </source>
</evidence>
<keyword evidence="12" id="KW-1185">Reference proteome</keyword>
<evidence type="ECO:0000256" key="8">
    <source>
        <dbReference type="ARBA" id="ARBA00049360"/>
    </source>
</evidence>
<name>A0A839DW68_9PSEU</name>
<keyword evidence="6 9" id="KW-1133">Transmembrane helix</keyword>
<dbReference type="SFLD" id="SFLDF00027">
    <property type="entry name" value="p-type_atpase"/>
    <property type="match status" value="1"/>
</dbReference>
<evidence type="ECO:0000256" key="5">
    <source>
        <dbReference type="ARBA" id="ARBA00022967"/>
    </source>
</evidence>
<evidence type="ECO:0000256" key="9">
    <source>
        <dbReference type="SAM" id="Phobius"/>
    </source>
</evidence>
<dbReference type="Pfam" id="PF13246">
    <property type="entry name" value="Cation_ATPase"/>
    <property type="match status" value="1"/>
</dbReference>
<dbReference type="InterPro" id="IPR008250">
    <property type="entry name" value="ATPase_P-typ_transduc_dom_A_sf"/>
</dbReference>
<keyword evidence="4" id="KW-0067">ATP-binding</keyword>
<dbReference type="SUPFAM" id="SSF56784">
    <property type="entry name" value="HAD-like"/>
    <property type="match status" value="1"/>
</dbReference>
<dbReference type="Gene3D" id="3.40.50.1000">
    <property type="entry name" value="HAD superfamily/HAD-like"/>
    <property type="match status" value="2"/>
</dbReference>
<protein>
    <submittedName>
        <fullName evidence="11">Cation-transporting ATPase I</fullName>
        <ecNumber evidence="11">3.6.3.-</ecNumber>
    </submittedName>
</protein>
<dbReference type="Pfam" id="PF00689">
    <property type="entry name" value="Cation_ATPase_C"/>
    <property type="match status" value="1"/>
</dbReference>
<keyword evidence="5" id="KW-1278">Translocase</keyword>
<keyword evidence="3" id="KW-0547">Nucleotide-binding</keyword>
<evidence type="ECO:0000256" key="3">
    <source>
        <dbReference type="ARBA" id="ARBA00022741"/>
    </source>
</evidence>
<feature type="domain" description="Cation-transporting P-type ATPase N-terminal" evidence="10">
    <location>
        <begin position="610"/>
        <end position="681"/>
    </location>
</feature>